<accession>A0A834FRD5</accession>
<sequence>MSTTLQSSVFRASSSHGWMLAPSVHGKAGISQSTSAGMWWSGGHEDALTHCSEKLTMQNLNQRLSRYLEKVRSLEEKNGKLELKIREFCLKKKAVPHDFRKYLETISDLRAQISRRWSKNQSVAILMDNLSLAADDFRMKYEVELGLRNAVDADILRLRNVRDSLTLRVSDLEMTVETLREELMSLKKNHSEEMHQLQVGPTGEVNVEVDAADSVDLTEVLEEVRVSYEAVLRKNKLELETWYQSKMESLQKEIVSCTTEVKTFQTELTELRRTHQNLEIKRQSVCAEVQLLRENLEEVNLLCGVRLSQRQETVHTLEMELQELRVSLQQSQGRYSVLLELRTKLEAEIAEYRRLLGGEHQEKKRDVIICVVTEEVEEPKQHVEKRVRTIVEEIIDGQVVSSSEKTQLRQRRTKLHSKLPGLQGQRANPKCAFQKPLKWLRNGSAAALSGFKANNVQRENRDAFSTQRRAAKKHLISFQSSDTEILSHARTPADTPRAPRLDLFPLTVLDPPAEEGRGAHSDTSSAARTSLKKVLSLCRTGS</sequence>
<dbReference type="InterPro" id="IPR002957">
    <property type="entry name" value="Keratin_I"/>
</dbReference>
<protein>
    <submittedName>
        <fullName evidence="5">Keratin, type I cytoskeletal 42</fullName>
    </submittedName>
</protein>
<keyword evidence="1" id="KW-0403">Intermediate filament</keyword>
<evidence type="ECO:0000256" key="1">
    <source>
        <dbReference type="ARBA" id="ARBA00022754"/>
    </source>
</evidence>
<dbReference type="SUPFAM" id="SSF64593">
    <property type="entry name" value="Intermediate filament protein, coiled coil region"/>
    <property type="match status" value="2"/>
</dbReference>
<dbReference type="AlphaFoldDB" id="A0A834FRD5"/>
<dbReference type="InterPro" id="IPR039008">
    <property type="entry name" value="IF_rod_dom"/>
</dbReference>
<dbReference type="Pfam" id="PF00038">
    <property type="entry name" value="Filament"/>
    <property type="match status" value="1"/>
</dbReference>
<dbReference type="GO" id="GO:0005882">
    <property type="term" value="C:intermediate filament"/>
    <property type="evidence" value="ECO:0007669"/>
    <property type="project" value="UniProtKB-KW"/>
</dbReference>
<keyword evidence="2 3" id="KW-0175">Coiled coil</keyword>
<reference evidence="5" key="1">
    <citation type="journal article" name="BMC Genomics">
        <title>Long-read sequencing and de novo genome assembly of marine medaka (Oryzias melastigma).</title>
        <authorList>
            <person name="Liang P."/>
            <person name="Saqib H.S.A."/>
            <person name="Ni X."/>
            <person name="Shen Y."/>
        </authorList>
    </citation>
    <scope>NUCLEOTIDE SEQUENCE</scope>
    <source>
        <strain evidence="5">Bigg-433</strain>
    </source>
</reference>
<dbReference type="PANTHER" id="PTHR23239">
    <property type="entry name" value="INTERMEDIATE FILAMENT"/>
    <property type="match status" value="1"/>
</dbReference>
<proteinExistence type="predicted"/>
<dbReference type="EMBL" id="WKFB01000015">
    <property type="protein sequence ID" value="KAF6739063.1"/>
    <property type="molecule type" value="Genomic_DNA"/>
</dbReference>
<feature type="domain" description="IF rod" evidence="4">
    <location>
        <begin position="53"/>
        <end position="363"/>
    </location>
</feature>
<dbReference type="Gene3D" id="1.20.5.1160">
    <property type="entry name" value="Vasodilator-stimulated phosphoprotein"/>
    <property type="match status" value="1"/>
</dbReference>
<evidence type="ECO:0000256" key="3">
    <source>
        <dbReference type="SAM" id="Coils"/>
    </source>
</evidence>
<gene>
    <name evidence="5" type="ORF">FQA47_001412</name>
</gene>
<evidence type="ECO:0000313" key="5">
    <source>
        <dbReference type="EMBL" id="KAF6739063.1"/>
    </source>
</evidence>
<feature type="coiled-coil region" evidence="3">
    <location>
        <begin position="162"/>
        <end position="196"/>
    </location>
</feature>
<comment type="caution">
    <text evidence="5">The sequence shown here is derived from an EMBL/GenBank/DDBJ whole genome shotgun (WGS) entry which is preliminary data.</text>
</comment>
<dbReference type="GO" id="GO:0005198">
    <property type="term" value="F:structural molecule activity"/>
    <property type="evidence" value="ECO:0007669"/>
    <property type="project" value="InterPro"/>
</dbReference>
<evidence type="ECO:0000313" key="6">
    <source>
        <dbReference type="Proteomes" id="UP000646548"/>
    </source>
</evidence>
<feature type="coiled-coil region" evidence="3">
    <location>
        <begin position="247"/>
        <end position="334"/>
    </location>
</feature>
<dbReference type="PROSITE" id="PS51842">
    <property type="entry name" value="IF_ROD_2"/>
    <property type="match status" value="1"/>
</dbReference>
<dbReference type="SMART" id="SM01391">
    <property type="entry name" value="Filament"/>
    <property type="match status" value="1"/>
</dbReference>
<dbReference type="Gene3D" id="1.20.5.170">
    <property type="match status" value="1"/>
</dbReference>
<evidence type="ECO:0000256" key="2">
    <source>
        <dbReference type="ARBA" id="ARBA00023054"/>
    </source>
</evidence>
<dbReference type="PANTHER" id="PTHR23239:SF180">
    <property type="entry name" value="KERATIN, TYPE I CYTOSKELETAL 17"/>
    <property type="match status" value="1"/>
</dbReference>
<dbReference type="Gene3D" id="1.20.5.500">
    <property type="entry name" value="Single helix bin"/>
    <property type="match status" value="1"/>
</dbReference>
<feature type="coiled-coil region" evidence="3">
    <location>
        <begin position="57"/>
        <end position="84"/>
    </location>
</feature>
<organism evidence="5 6">
    <name type="scientific">Oryzias melastigma</name>
    <name type="common">Marine medaka</name>
    <dbReference type="NCBI Taxonomy" id="30732"/>
    <lineage>
        <taxon>Eukaryota</taxon>
        <taxon>Metazoa</taxon>
        <taxon>Chordata</taxon>
        <taxon>Craniata</taxon>
        <taxon>Vertebrata</taxon>
        <taxon>Euteleostomi</taxon>
        <taxon>Actinopterygii</taxon>
        <taxon>Neopterygii</taxon>
        <taxon>Teleostei</taxon>
        <taxon>Neoteleostei</taxon>
        <taxon>Acanthomorphata</taxon>
        <taxon>Ovalentaria</taxon>
        <taxon>Atherinomorphae</taxon>
        <taxon>Beloniformes</taxon>
        <taxon>Adrianichthyidae</taxon>
        <taxon>Oryziinae</taxon>
        <taxon>Oryzias</taxon>
    </lineage>
</organism>
<dbReference type="PRINTS" id="PR01248">
    <property type="entry name" value="TYPE1KERATIN"/>
</dbReference>
<name>A0A834FRD5_ORYME</name>
<evidence type="ECO:0000259" key="4">
    <source>
        <dbReference type="PROSITE" id="PS51842"/>
    </source>
</evidence>
<dbReference type="Proteomes" id="UP000646548">
    <property type="component" value="Unassembled WGS sequence"/>
</dbReference>